<evidence type="ECO:0000256" key="4">
    <source>
        <dbReference type="ARBA" id="ARBA00013061"/>
    </source>
</evidence>
<organism evidence="14 15">
    <name type="scientific">Romanomermis culicivorax</name>
    <name type="common">Nematode worm</name>
    <dbReference type="NCBI Taxonomy" id="13658"/>
    <lineage>
        <taxon>Eukaryota</taxon>
        <taxon>Metazoa</taxon>
        <taxon>Ecdysozoa</taxon>
        <taxon>Nematoda</taxon>
        <taxon>Enoplea</taxon>
        <taxon>Dorylaimia</taxon>
        <taxon>Mermithida</taxon>
        <taxon>Mermithoidea</taxon>
        <taxon>Mermithidae</taxon>
        <taxon>Romanomermis</taxon>
    </lineage>
</organism>
<name>A0A915L578_ROMCU</name>
<dbReference type="GO" id="GO:0006094">
    <property type="term" value="P:gluconeogenesis"/>
    <property type="evidence" value="ECO:0007669"/>
    <property type="project" value="TreeGrafter"/>
</dbReference>
<dbReference type="WBParaSite" id="nRc.2.0.1.t44930-RA">
    <property type="protein sequence ID" value="nRc.2.0.1.t44930-RA"/>
    <property type="gene ID" value="nRc.2.0.1.g44930"/>
</dbReference>
<comment type="subunit">
    <text evidence="13">Monomer.</text>
</comment>
<dbReference type="Proteomes" id="UP000887565">
    <property type="component" value="Unplaced"/>
</dbReference>
<sequence length="106" mass="10874">GLDIGPKSAQAFQEVLSKAKTILWNGPPGVFEIDKFSRGSQALLKAIVEATKNGAKTILGGGDTAACCAKYDMEMKVSHVSTGGGASLELLEGKVLPGVDVLSDAP</sequence>
<dbReference type="GO" id="GO:0005524">
    <property type="term" value="F:ATP binding"/>
    <property type="evidence" value="ECO:0007669"/>
    <property type="project" value="UniProtKB-KW"/>
</dbReference>
<keyword evidence="7" id="KW-0547">Nucleotide-binding</keyword>
<evidence type="ECO:0000256" key="3">
    <source>
        <dbReference type="ARBA" id="ARBA00008982"/>
    </source>
</evidence>
<dbReference type="EC" id="2.7.2.3" evidence="4 12"/>
<comment type="pathway">
    <text evidence="2 12">Carbohydrate degradation; glycolysis; pyruvate from D-glyceraldehyde 3-phosphate: step 2/5.</text>
</comment>
<keyword evidence="5 12" id="KW-0808">Transferase</keyword>
<comment type="catalytic activity">
    <reaction evidence="12">
        <text>(2R)-3-phosphoglycerate + ATP = (2R)-3-phospho-glyceroyl phosphate + ADP</text>
        <dbReference type="Rhea" id="RHEA:14801"/>
        <dbReference type="ChEBI" id="CHEBI:30616"/>
        <dbReference type="ChEBI" id="CHEBI:57604"/>
        <dbReference type="ChEBI" id="CHEBI:58272"/>
        <dbReference type="ChEBI" id="CHEBI:456216"/>
        <dbReference type="EC" id="2.7.2.3"/>
    </reaction>
</comment>
<evidence type="ECO:0000256" key="13">
    <source>
        <dbReference type="RuleBase" id="RU000696"/>
    </source>
</evidence>
<dbReference type="OMA" id="MEMKVSH"/>
<dbReference type="GO" id="GO:0006096">
    <property type="term" value="P:glycolytic process"/>
    <property type="evidence" value="ECO:0007669"/>
    <property type="project" value="UniProtKB-KW"/>
</dbReference>
<dbReference type="PANTHER" id="PTHR11406:SF0">
    <property type="entry name" value="PHOSPHOGLYCERATE KINASE"/>
    <property type="match status" value="1"/>
</dbReference>
<dbReference type="GO" id="GO:0005829">
    <property type="term" value="C:cytosol"/>
    <property type="evidence" value="ECO:0007669"/>
    <property type="project" value="TreeGrafter"/>
</dbReference>
<proteinExistence type="inferred from homology"/>
<dbReference type="Gene3D" id="3.40.50.1260">
    <property type="entry name" value="Phosphoglycerate kinase, N-terminal domain"/>
    <property type="match status" value="1"/>
</dbReference>
<dbReference type="Pfam" id="PF00162">
    <property type="entry name" value="PGK"/>
    <property type="match status" value="1"/>
</dbReference>
<evidence type="ECO:0000256" key="8">
    <source>
        <dbReference type="ARBA" id="ARBA00022777"/>
    </source>
</evidence>
<keyword evidence="11" id="KW-0324">Glycolysis</keyword>
<evidence type="ECO:0000256" key="2">
    <source>
        <dbReference type="ARBA" id="ARBA00004838"/>
    </source>
</evidence>
<accession>A0A915L578</accession>
<evidence type="ECO:0000256" key="5">
    <source>
        <dbReference type="ARBA" id="ARBA00022679"/>
    </source>
</evidence>
<dbReference type="SUPFAM" id="SSF53748">
    <property type="entry name" value="Phosphoglycerate kinase"/>
    <property type="match status" value="1"/>
</dbReference>
<dbReference type="GO" id="GO:0043531">
    <property type="term" value="F:ADP binding"/>
    <property type="evidence" value="ECO:0007669"/>
    <property type="project" value="TreeGrafter"/>
</dbReference>
<reference evidence="15" key="1">
    <citation type="submission" date="2022-11" db="UniProtKB">
        <authorList>
            <consortium name="WormBaseParasite"/>
        </authorList>
    </citation>
    <scope>IDENTIFICATION</scope>
</reference>
<dbReference type="PRINTS" id="PR00477">
    <property type="entry name" value="PHGLYCKINASE"/>
</dbReference>
<keyword evidence="8 12" id="KW-0418">Kinase</keyword>
<evidence type="ECO:0000256" key="11">
    <source>
        <dbReference type="ARBA" id="ARBA00023152"/>
    </source>
</evidence>
<keyword evidence="9" id="KW-0067">ATP-binding</keyword>
<comment type="similarity">
    <text evidence="3 12">Belongs to the phosphoglycerate kinase family.</text>
</comment>
<keyword evidence="6" id="KW-0479">Metal-binding</keyword>
<dbReference type="PANTHER" id="PTHR11406">
    <property type="entry name" value="PHOSPHOGLYCERATE KINASE"/>
    <property type="match status" value="1"/>
</dbReference>
<evidence type="ECO:0000313" key="15">
    <source>
        <dbReference type="WBParaSite" id="nRc.2.0.1.t44930-RA"/>
    </source>
</evidence>
<evidence type="ECO:0000256" key="7">
    <source>
        <dbReference type="ARBA" id="ARBA00022741"/>
    </source>
</evidence>
<evidence type="ECO:0000256" key="6">
    <source>
        <dbReference type="ARBA" id="ARBA00022723"/>
    </source>
</evidence>
<evidence type="ECO:0000256" key="1">
    <source>
        <dbReference type="ARBA" id="ARBA00001946"/>
    </source>
</evidence>
<dbReference type="InterPro" id="IPR001576">
    <property type="entry name" value="Phosphoglycerate_kinase"/>
</dbReference>
<dbReference type="InterPro" id="IPR036043">
    <property type="entry name" value="Phosphoglycerate_kinase_sf"/>
</dbReference>
<keyword evidence="10" id="KW-0460">Magnesium</keyword>
<evidence type="ECO:0000313" key="14">
    <source>
        <dbReference type="Proteomes" id="UP000887565"/>
    </source>
</evidence>
<keyword evidence="14" id="KW-1185">Reference proteome</keyword>
<dbReference type="FunFam" id="3.40.50.1260:FF:000031">
    <property type="entry name" value="Phosphoglycerate kinase 1"/>
    <property type="match status" value="1"/>
</dbReference>
<dbReference type="GO" id="GO:0004618">
    <property type="term" value="F:phosphoglycerate kinase activity"/>
    <property type="evidence" value="ECO:0007669"/>
    <property type="project" value="UniProtKB-EC"/>
</dbReference>
<dbReference type="AlphaFoldDB" id="A0A915L578"/>
<protein>
    <recommendedName>
        <fullName evidence="4 12">Phosphoglycerate kinase</fullName>
        <ecNumber evidence="4 12">2.7.2.3</ecNumber>
    </recommendedName>
</protein>
<evidence type="ECO:0000256" key="12">
    <source>
        <dbReference type="RuleBase" id="RU000532"/>
    </source>
</evidence>
<evidence type="ECO:0000256" key="9">
    <source>
        <dbReference type="ARBA" id="ARBA00022840"/>
    </source>
</evidence>
<dbReference type="InterPro" id="IPR015824">
    <property type="entry name" value="Phosphoglycerate_kinase_N"/>
</dbReference>
<dbReference type="GO" id="GO:0046872">
    <property type="term" value="F:metal ion binding"/>
    <property type="evidence" value="ECO:0007669"/>
    <property type="project" value="UniProtKB-KW"/>
</dbReference>
<evidence type="ECO:0000256" key="10">
    <source>
        <dbReference type="ARBA" id="ARBA00022842"/>
    </source>
</evidence>
<comment type="cofactor">
    <cofactor evidence="1">
        <name>Mg(2+)</name>
        <dbReference type="ChEBI" id="CHEBI:18420"/>
    </cofactor>
</comment>